<comment type="caution">
    <text evidence="1">The sequence shown here is derived from an EMBL/GenBank/DDBJ whole genome shotgun (WGS) entry which is preliminary data.</text>
</comment>
<protein>
    <submittedName>
        <fullName evidence="1">Uncharacterized protein</fullName>
    </submittedName>
</protein>
<keyword evidence="2" id="KW-1185">Reference proteome</keyword>
<dbReference type="GeneID" id="59338278"/>
<gene>
    <name evidence="1" type="ORF">HO133_009883</name>
</gene>
<dbReference type="AlphaFoldDB" id="A0A8H6CMB0"/>
<evidence type="ECO:0000313" key="2">
    <source>
        <dbReference type="Proteomes" id="UP000593566"/>
    </source>
</evidence>
<proteinExistence type="predicted"/>
<name>A0A8H6CMB0_9LECA</name>
<reference evidence="1 2" key="1">
    <citation type="journal article" date="2020" name="Genomics">
        <title>Complete, high-quality genomes from long-read metagenomic sequencing of two wolf lichen thalli reveals enigmatic genome architecture.</title>
        <authorList>
            <person name="McKenzie S.K."/>
            <person name="Walston R.F."/>
            <person name="Allen J.L."/>
        </authorList>
    </citation>
    <scope>NUCLEOTIDE SEQUENCE [LARGE SCALE GENOMIC DNA]</scope>
    <source>
        <strain evidence="1">WasteWater1</strain>
    </source>
</reference>
<organism evidence="1 2">
    <name type="scientific">Letharia lupina</name>
    <dbReference type="NCBI Taxonomy" id="560253"/>
    <lineage>
        <taxon>Eukaryota</taxon>
        <taxon>Fungi</taxon>
        <taxon>Dikarya</taxon>
        <taxon>Ascomycota</taxon>
        <taxon>Pezizomycotina</taxon>
        <taxon>Lecanoromycetes</taxon>
        <taxon>OSLEUM clade</taxon>
        <taxon>Lecanoromycetidae</taxon>
        <taxon>Lecanorales</taxon>
        <taxon>Lecanorineae</taxon>
        <taxon>Parmeliaceae</taxon>
        <taxon>Letharia</taxon>
    </lineage>
</organism>
<dbReference type="EMBL" id="JACCJB010000007">
    <property type="protein sequence ID" value="KAF6225881.1"/>
    <property type="molecule type" value="Genomic_DNA"/>
</dbReference>
<sequence length="114" mass="13082">MRLTASNKASKLAELAELDSKVRSFLEMVMGELGWRQTLICVPVALCIRLLFLLHGSVLDTLQHSKSETDHQKRDMSWSGLDMERNKLVVDEALSRDIDSLLSAEEEYRKTWVF</sequence>
<evidence type="ECO:0000313" key="1">
    <source>
        <dbReference type="EMBL" id="KAF6225881.1"/>
    </source>
</evidence>
<dbReference type="Proteomes" id="UP000593566">
    <property type="component" value="Unassembled WGS sequence"/>
</dbReference>
<accession>A0A8H6CMB0</accession>
<dbReference type="RefSeq" id="XP_037154590.1">
    <property type="nucleotide sequence ID" value="XM_037300742.1"/>
</dbReference>